<dbReference type="Proteomes" id="UP000789396">
    <property type="component" value="Unassembled WGS sequence"/>
</dbReference>
<proteinExistence type="predicted"/>
<dbReference type="AlphaFoldDB" id="A0A9N9DZE9"/>
<feature type="compositionally biased region" description="Acidic residues" evidence="1">
    <location>
        <begin position="22"/>
        <end position="33"/>
    </location>
</feature>
<evidence type="ECO:0000313" key="2">
    <source>
        <dbReference type="EMBL" id="CAG8653887.1"/>
    </source>
</evidence>
<keyword evidence="3" id="KW-1185">Reference proteome</keyword>
<evidence type="ECO:0000313" key="3">
    <source>
        <dbReference type="Proteomes" id="UP000789396"/>
    </source>
</evidence>
<sequence>MGTFTSALPSNKRDYDEKKDEESDEEIYTEEEVLSGTVARPLLSEQEIPRDSTIWNRYVYTNKRNDDVKKNEESDSVLQQGPSKKNEEESDSVLQQGGIAATRLIQSCYKVNSKVKEKTDQETSKTVDEKIDKETKKVEVQ</sequence>
<protein>
    <submittedName>
        <fullName evidence="2">17605_t:CDS:1</fullName>
    </submittedName>
</protein>
<feature type="region of interest" description="Disordered" evidence="1">
    <location>
        <begin position="1"/>
        <end position="47"/>
    </location>
</feature>
<feature type="non-terminal residue" evidence="2">
    <location>
        <position position="141"/>
    </location>
</feature>
<dbReference type="EMBL" id="CAJVPZ010014023">
    <property type="protein sequence ID" value="CAG8653887.1"/>
    <property type="molecule type" value="Genomic_DNA"/>
</dbReference>
<evidence type="ECO:0000256" key="1">
    <source>
        <dbReference type="SAM" id="MobiDB-lite"/>
    </source>
</evidence>
<feature type="compositionally biased region" description="Basic and acidic residues" evidence="1">
    <location>
        <begin position="63"/>
        <end position="73"/>
    </location>
</feature>
<accession>A0A9N9DZE9</accession>
<feature type="region of interest" description="Disordered" evidence="1">
    <location>
        <begin position="113"/>
        <end position="141"/>
    </location>
</feature>
<feature type="compositionally biased region" description="Basic and acidic residues" evidence="1">
    <location>
        <begin position="11"/>
        <end position="21"/>
    </location>
</feature>
<name>A0A9N9DZE9_9GLOM</name>
<gene>
    <name evidence="2" type="ORF">RFULGI_LOCUS8575</name>
</gene>
<comment type="caution">
    <text evidence="2">The sequence shown here is derived from an EMBL/GenBank/DDBJ whole genome shotgun (WGS) entry which is preliminary data.</text>
</comment>
<reference evidence="2" key="1">
    <citation type="submission" date="2021-06" db="EMBL/GenBank/DDBJ databases">
        <authorList>
            <person name="Kallberg Y."/>
            <person name="Tangrot J."/>
            <person name="Rosling A."/>
        </authorList>
    </citation>
    <scope>NUCLEOTIDE SEQUENCE</scope>
    <source>
        <strain evidence="2">IN212</strain>
    </source>
</reference>
<organism evidence="2 3">
    <name type="scientific">Racocetra fulgida</name>
    <dbReference type="NCBI Taxonomy" id="60492"/>
    <lineage>
        <taxon>Eukaryota</taxon>
        <taxon>Fungi</taxon>
        <taxon>Fungi incertae sedis</taxon>
        <taxon>Mucoromycota</taxon>
        <taxon>Glomeromycotina</taxon>
        <taxon>Glomeromycetes</taxon>
        <taxon>Diversisporales</taxon>
        <taxon>Gigasporaceae</taxon>
        <taxon>Racocetra</taxon>
    </lineage>
</organism>
<feature type="compositionally biased region" description="Basic and acidic residues" evidence="1">
    <location>
        <begin position="114"/>
        <end position="141"/>
    </location>
</feature>
<feature type="region of interest" description="Disordered" evidence="1">
    <location>
        <begin position="62"/>
        <end position="97"/>
    </location>
</feature>